<dbReference type="RefSeq" id="WP_102606806.1">
    <property type="nucleotide sequence ID" value="NZ_PNYC01000005.1"/>
</dbReference>
<comment type="caution">
    <text evidence="1">The sequence shown here is derived from an EMBL/GenBank/DDBJ whole genome shotgun (WGS) entry which is preliminary data.</text>
</comment>
<name>A0A2N7X5I7_9BURK</name>
<organism evidence="1 2">
    <name type="scientific">Trinickia symbiotica</name>
    <dbReference type="NCBI Taxonomy" id="863227"/>
    <lineage>
        <taxon>Bacteria</taxon>
        <taxon>Pseudomonadati</taxon>
        <taxon>Pseudomonadota</taxon>
        <taxon>Betaproteobacteria</taxon>
        <taxon>Burkholderiales</taxon>
        <taxon>Burkholderiaceae</taxon>
        <taxon>Trinickia</taxon>
    </lineage>
</organism>
<dbReference type="SUPFAM" id="SSF51445">
    <property type="entry name" value="(Trans)glycosidases"/>
    <property type="match status" value="1"/>
</dbReference>
<accession>A0A2N7X5I7</accession>
<evidence type="ECO:0000313" key="1">
    <source>
        <dbReference type="EMBL" id="PMS37038.1"/>
    </source>
</evidence>
<reference evidence="1 2" key="1">
    <citation type="submission" date="2018-01" db="EMBL/GenBank/DDBJ databases">
        <title>Whole genome analyses suggest that Burkholderia sensu lato contains two further novel genera in the rhizoxinica-symbiotica group Mycetohabitans gen. nov., and Trinickia gen. nov.: implications for the evolution of diazotrophy and nodulation in the Burkholderiaceae.</title>
        <authorList>
            <person name="Estrada-de los Santos P."/>
            <person name="Palmer M."/>
            <person name="Chavez-Ramirez B."/>
            <person name="Beukes C."/>
            <person name="Steenkamp E.T."/>
            <person name="Hirsch A.M."/>
            <person name="Manyaka P."/>
            <person name="Maluk M."/>
            <person name="Lafos M."/>
            <person name="Crook M."/>
            <person name="Gross E."/>
            <person name="Simon M.F."/>
            <person name="Bueno dos Reis Junior F."/>
            <person name="Poole P.S."/>
            <person name="Venter S.N."/>
            <person name="James E.K."/>
        </authorList>
    </citation>
    <scope>NUCLEOTIDE SEQUENCE [LARGE SCALE GENOMIC DNA]</scope>
    <source>
        <strain evidence="1 2">JPY 581</strain>
    </source>
</reference>
<dbReference type="GO" id="GO:0004553">
    <property type="term" value="F:hydrolase activity, hydrolyzing O-glycosyl compounds"/>
    <property type="evidence" value="ECO:0007669"/>
    <property type="project" value="TreeGrafter"/>
</dbReference>
<evidence type="ECO:0000313" key="2">
    <source>
        <dbReference type="Proteomes" id="UP000235777"/>
    </source>
</evidence>
<dbReference type="Gene3D" id="3.20.20.80">
    <property type="entry name" value="Glycosidases"/>
    <property type="match status" value="1"/>
</dbReference>
<dbReference type="Proteomes" id="UP000235777">
    <property type="component" value="Unassembled WGS sequence"/>
</dbReference>
<keyword evidence="2" id="KW-1185">Reference proteome</keyword>
<dbReference type="PANTHER" id="PTHR12631">
    <property type="entry name" value="ALPHA-L-IDURONIDASE"/>
    <property type="match status" value="1"/>
</dbReference>
<sequence>MFTEGSRFSISFVTAAPEPDDVVWSIRDHMDRIQVSGTFHVAGGTRTTTLSCKSTLSGYFAVSATLSKAGGTLPRTGTRPSGIATFGILPNSSTYLPAVTLAHIDQHRFGMQGFNGRARLLAALGISQTIDDRQLSVMEPAGPNKWKPSVADVDPIYKRGQVMRLVRLDGIPAWASPAGRDEDRSHPPINLSYYEHYMARVGADTEAIRQVFFPSQQNNYYQVTWEPDWQDSAANFVAMYAAVYKGLHSADPHAVVMGPTSPVPGAYCTVYCTANLLSTYASLGLANYIDGVTTHGYYAYPASAATPPEKYDTDPNPSNVAQALDQQMRALRAQMQSMKPNMRLWSTELGIRYDPGAAYGPNYPSANQLYAQAAVATRAHLIILGEGAQVTYFFFGADYPGDPGYGTFFDLDHSQGSFTATNLSPKPEAMAFAAMTRIIDGTQTFGRLNGLPPMVYGYAFQQLGGGKVITALWTHNNAVWPNSNGTYSPTYTNRYALAVDAPGTNGFVKVIDMMGNSSQAAYVDGITALTLTPSPIYVISSNANVVKANVTAPVGYNGQ</sequence>
<dbReference type="InterPro" id="IPR051923">
    <property type="entry name" value="Glycosyl_Hydrolase_39"/>
</dbReference>
<dbReference type="AlphaFoldDB" id="A0A2N7X5I7"/>
<dbReference type="EMBL" id="PNYC01000005">
    <property type="protein sequence ID" value="PMS37038.1"/>
    <property type="molecule type" value="Genomic_DNA"/>
</dbReference>
<dbReference type="InterPro" id="IPR017853">
    <property type="entry name" value="GH"/>
</dbReference>
<proteinExistence type="predicted"/>
<gene>
    <name evidence="1" type="ORF">C0Z20_09975</name>
</gene>
<dbReference type="PANTHER" id="PTHR12631:SF10">
    <property type="entry name" value="BETA-XYLOSIDASE-LIKE PROTEIN-RELATED"/>
    <property type="match status" value="1"/>
</dbReference>
<protein>
    <submittedName>
        <fullName evidence="1">Uncharacterized protein</fullName>
    </submittedName>
</protein>